<proteinExistence type="predicted"/>
<evidence type="ECO:0000313" key="2">
    <source>
        <dbReference type="Proteomes" id="UP001597118"/>
    </source>
</evidence>
<reference evidence="2" key="1">
    <citation type="journal article" date="2019" name="Int. J. Syst. Evol. Microbiol.">
        <title>The Global Catalogue of Microorganisms (GCM) 10K type strain sequencing project: providing services to taxonomists for standard genome sequencing and annotation.</title>
        <authorList>
            <consortium name="The Broad Institute Genomics Platform"/>
            <consortium name="The Broad Institute Genome Sequencing Center for Infectious Disease"/>
            <person name="Wu L."/>
            <person name="Ma J."/>
        </authorList>
    </citation>
    <scope>NUCLEOTIDE SEQUENCE [LARGE SCALE GENOMIC DNA]</scope>
    <source>
        <strain evidence="2">CCUG 53762</strain>
    </source>
</reference>
<evidence type="ECO:0000313" key="1">
    <source>
        <dbReference type="EMBL" id="MFD1632010.1"/>
    </source>
</evidence>
<accession>A0ABW4IGU9</accession>
<protein>
    <submittedName>
        <fullName evidence="1">Uncharacterized protein</fullName>
    </submittedName>
</protein>
<comment type="caution">
    <text evidence="1">The sequence shown here is derived from an EMBL/GenBank/DDBJ whole genome shotgun (WGS) entry which is preliminary data.</text>
</comment>
<dbReference type="Proteomes" id="UP001597118">
    <property type="component" value="Unassembled WGS sequence"/>
</dbReference>
<organism evidence="1 2">
    <name type="scientific">Pseudopedobacter beijingensis</name>
    <dbReference type="NCBI Taxonomy" id="1207056"/>
    <lineage>
        <taxon>Bacteria</taxon>
        <taxon>Pseudomonadati</taxon>
        <taxon>Bacteroidota</taxon>
        <taxon>Sphingobacteriia</taxon>
        <taxon>Sphingobacteriales</taxon>
        <taxon>Sphingobacteriaceae</taxon>
        <taxon>Pseudopedobacter</taxon>
    </lineage>
</organism>
<keyword evidence="2" id="KW-1185">Reference proteome</keyword>
<dbReference type="RefSeq" id="WP_379664332.1">
    <property type="nucleotide sequence ID" value="NZ_JBHUDG010000051.1"/>
</dbReference>
<name>A0ABW4IGU9_9SPHI</name>
<sequence length="64" mass="7489">MKKPEYKLLADKYNELTDKCDTLACQIKTCNDPEAVKLLRLDYRAFHHEKTVIYEKLIAATTKN</sequence>
<gene>
    <name evidence="1" type="ORF">ACFSAH_19215</name>
</gene>
<dbReference type="EMBL" id="JBHUDG010000051">
    <property type="protein sequence ID" value="MFD1632010.1"/>
    <property type="molecule type" value="Genomic_DNA"/>
</dbReference>